<comment type="caution">
    <text evidence="2">The sequence shown here is derived from an EMBL/GenBank/DDBJ whole genome shotgun (WGS) entry which is preliminary data.</text>
</comment>
<dbReference type="Proteomes" id="UP001501444">
    <property type="component" value="Unassembled WGS sequence"/>
</dbReference>
<evidence type="ECO:0000256" key="1">
    <source>
        <dbReference type="SAM" id="MobiDB-lite"/>
    </source>
</evidence>
<keyword evidence="3" id="KW-1185">Reference proteome</keyword>
<evidence type="ECO:0000313" key="2">
    <source>
        <dbReference type="EMBL" id="GAA2385449.1"/>
    </source>
</evidence>
<dbReference type="EMBL" id="BAAARV010000097">
    <property type="protein sequence ID" value="GAA2385449.1"/>
    <property type="molecule type" value="Genomic_DNA"/>
</dbReference>
<gene>
    <name evidence="2" type="ORF">GCM10010170_095400</name>
</gene>
<reference evidence="2 3" key="1">
    <citation type="journal article" date="2019" name="Int. J. Syst. Evol. Microbiol.">
        <title>The Global Catalogue of Microorganisms (GCM) 10K type strain sequencing project: providing services to taxonomists for standard genome sequencing and annotation.</title>
        <authorList>
            <consortium name="The Broad Institute Genomics Platform"/>
            <consortium name="The Broad Institute Genome Sequencing Center for Infectious Disease"/>
            <person name="Wu L."/>
            <person name="Ma J."/>
        </authorList>
    </citation>
    <scope>NUCLEOTIDE SEQUENCE [LARGE SCALE GENOMIC DNA]</scope>
    <source>
        <strain evidence="2 3">JCM 3272</strain>
    </source>
</reference>
<accession>A0ABN3HQ94</accession>
<proteinExistence type="predicted"/>
<feature type="region of interest" description="Disordered" evidence="1">
    <location>
        <begin position="1"/>
        <end position="32"/>
    </location>
</feature>
<protein>
    <submittedName>
        <fullName evidence="2">Uncharacterized protein</fullName>
    </submittedName>
</protein>
<name>A0ABN3HQ94_9ACTN</name>
<evidence type="ECO:0000313" key="3">
    <source>
        <dbReference type="Proteomes" id="UP001501444"/>
    </source>
</evidence>
<organism evidence="2 3">
    <name type="scientific">Dactylosporangium salmoneum</name>
    <dbReference type="NCBI Taxonomy" id="53361"/>
    <lineage>
        <taxon>Bacteria</taxon>
        <taxon>Bacillati</taxon>
        <taxon>Actinomycetota</taxon>
        <taxon>Actinomycetes</taxon>
        <taxon>Micromonosporales</taxon>
        <taxon>Micromonosporaceae</taxon>
        <taxon>Dactylosporangium</taxon>
    </lineage>
</organism>
<sequence length="56" mass="5635">MAASTLARVSGRTLSVGSPLTIRDTSPGDTPASFATSASRAGFLAEVLIDSPISAR</sequence>
<feature type="compositionally biased region" description="Polar residues" evidence="1">
    <location>
        <begin position="12"/>
        <end position="32"/>
    </location>
</feature>